<dbReference type="InParanoid" id="A0A0C2WUH7"/>
<dbReference type="OrthoDB" id="19394at2759"/>
<evidence type="ECO:0000259" key="3">
    <source>
        <dbReference type="Pfam" id="PF19343"/>
    </source>
</evidence>
<dbReference type="InterPro" id="IPR027842">
    <property type="entry name" value="HAM1-like_C"/>
</dbReference>
<dbReference type="PANTHER" id="PTHR31138:SF1">
    <property type="entry name" value="PDZ DOMAIN-CONTAINING PROTEIN"/>
    <property type="match status" value="1"/>
</dbReference>
<feature type="domain" description="HAM1-like C-terminal" evidence="2">
    <location>
        <begin position="597"/>
        <end position="733"/>
    </location>
</feature>
<dbReference type="STRING" id="946122.A0A0C2WUH7"/>
<feature type="domain" description="HAM1-like N-terminal" evidence="3">
    <location>
        <begin position="224"/>
        <end position="567"/>
    </location>
</feature>
<feature type="compositionally biased region" description="Basic residues" evidence="1">
    <location>
        <begin position="758"/>
        <end position="767"/>
    </location>
</feature>
<organism evidence="4 5">
    <name type="scientific">Amanita muscaria (strain Koide BX008)</name>
    <dbReference type="NCBI Taxonomy" id="946122"/>
    <lineage>
        <taxon>Eukaryota</taxon>
        <taxon>Fungi</taxon>
        <taxon>Dikarya</taxon>
        <taxon>Basidiomycota</taxon>
        <taxon>Agaricomycotina</taxon>
        <taxon>Agaricomycetes</taxon>
        <taxon>Agaricomycetidae</taxon>
        <taxon>Agaricales</taxon>
        <taxon>Pluteineae</taxon>
        <taxon>Amanitaceae</taxon>
        <taxon>Amanita</taxon>
    </lineage>
</organism>
<proteinExistence type="predicted"/>
<dbReference type="HOGENOM" id="CLU_018362_0_0_1"/>
<accession>A0A0C2WUH7</accession>
<sequence>MEKLSSIIAALNAGKLPTTQQFVKHNDWLENFVLLKVEESSQEMAEEFPELTAQGKILADDIMRLLEAYKAVAMNKNHDNILQEAIWNLCQSDLKVSLTVHEDIERTKKDLEAIRSALRTIVSVIWTNISTEGTALMQDFVSFARLALADTAGLVEEMAGRTKEGLREQERGYQEGERDVLGREKKRLEEETDIKVAWEHGMETVKETGASVIDTTRSAKETAEEKAESTTSRIKYAYEQILERAQNDPAFKQSLNTVFDVIQRRLNQTLDAAADPNVTLESFIQDPTEEKHVHNALKQLCVLLERFAHQPFQPLFDDVCTLVQSITSDEGLRQWFNDFFDLARKNLGEPGYAQSEESRKAREKLGNRWNELLEGNLKFKSEVDQLKKDFESIQQGIDSDKDLIRLRAAHEQLSRDIQRGLSDVGAEGGIQGAIEQATWFWQDLFRVYMPRVLASLKDVPIPRTEYKDNEIEFVLENMDISSFSLHPSHVYIRNITDVDISTSSPQATTKMAMGALTHIRVQAVRLALDDVSFWYRDKTATIGPSEFTGLMTVMLPEKGVDVDMKIRLIPATTKGPHSREALKHFHTIDKLEVKISDEIGLEVKESDHPIMLTLFKPLMVARLRSALEKAFAEQLRALIEWVDGIAYDIGERMQVFEDTGLPKGPSFMTALWSEIGRLQRESAEAAGELGVHATRTGVVVERYEMTEGGERERKAAFAIGAEPQILSGEKHGPLGTGSESLSESMEEVRKRAEGMVKAGRRQIRSFRRSMEMKTKEEEMKAGWQSDAFELE</sequence>
<reference evidence="4 5" key="1">
    <citation type="submission" date="2014-04" db="EMBL/GenBank/DDBJ databases">
        <title>Evolutionary Origins and Diversification of the Mycorrhizal Mutualists.</title>
        <authorList>
            <consortium name="DOE Joint Genome Institute"/>
            <consortium name="Mycorrhizal Genomics Consortium"/>
            <person name="Kohler A."/>
            <person name="Kuo A."/>
            <person name="Nagy L.G."/>
            <person name="Floudas D."/>
            <person name="Copeland A."/>
            <person name="Barry K.W."/>
            <person name="Cichocki N."/>
            <person name="Veneault-Fourrey C."/>
            <person name="LaButti K."/>
            <person name="Lindquist E.A."/>
            <person name="Lipzen A."/>
            <person name="Lundell T."/>
            <person name="Morin E."/>
            <person name="Murat C."/>
            <person name="Riley R."/>
            <person name="Ohm R."/>
            <person name="Sun H."/>
            <person name="Tunlid A."/>
            <person name="Henrissat B."/>
            <person name="Grigoriev I.V."/>
            <person name="Hibbett D.S."/>
            <person name="Martin F."/>
        </authorList>
    </citation>
    <scope>NUCLEOTIDE SEQUENCE [LARGE SCALE GENOMIC DNA]</scope>
    <source>
        <strain evidence="4 5">Koide BX008</strain>
    </source>
</reference>
<evidence type="ECO:0000256" key="1">
    <source>
        <dbReference type="SAM" id="MobiDB-lite"/>
    </source>
</evidence>
<dbReference type="InterPro" id="IPR045967">
    <property type="entry name" value="HAM1-like_N"/>
</dbReference>
<name>A0A0C2WUH7_AMAMK</name>
<dbReference type="Proteomes" id="UP000054549">
    <property type="component" value="Unassembled WGS sequence"/>
</dbReference>
<feature type="compositionally biased region" description="Basic and acidic residues" evidence="1">
    <location>
        <begin position="768"/>
        <end position="780"/>
    </location>
</feature>
<dbReference type="AlphaFoldDB" id="A0A0C2WUH7"/>
<gene>
    <name evidence="4" type="ORF">M378DRAFT_187786</name>
</gene>
<dbReference type="EMBL" id="KN818299">
    <property type="protein sequence ID" value="KIL60426.1"/>
    <property type="molecule type" value="Genomic_DNA"/>
</dbReference>
<dbReference type="Pfam" id="PF14613">
    <property type="entry name" value="HAM1_C"/>
    <property type="match status" value="1"/>
</dbReference>
<protein>
    <submittedName>
        <fullName evidence="4">Uncharacterized protein</fullName>
    </submittedName>
</protein>
<evidence type="ECO:0000259" key="2">
    <source>
        <dbReference type="Pfam" id="PF14613"/>
    </source>
</evidence>
<feature type="region of interest" description="Disordered" evidence="1">
    <location>
        <begin position="726"/>
        <end position="791"/>
    </location>
</feature>
<evidence type="ECO:0000313" key="5">
    <source>
        <dbReference type="Proteomes" id="UP000054549"/>
    </source>
</evidence>
<dbReference type="Pfam" id="PF19343">
    <property type="entry name" value="HAM1_N"/>
    <property type="match status" value="1"/>
</dbReference>
<dbReference type="PANTHER" id="PTHR31138">
    <property type="entry name" value="CHROMOSOME 19, WHOLE GENOME SHOTGUN SEQUENCE"/>
    <property type="match status" value="1"/>
</dbReference>
<keyword evidence="5" id="KW-1185">Reference proteome</keyword>
<evidence type="ECO:0000313" key="4">
    <source>
        <dbReference type="EMBL" id="KIL60426.1"/>
    </source>
</evidence>